<gene>
    <name evidence="4" type="ORF">ROZALSC1DRAFT_15170</name>
</gene>
<dbReference type="GO" id="GO:0000225">
    <property type="term" value="F:N-acetylglucosaminylphosphatidylinositol deacetylase activity"/>
    <property type="evidence" value="ECO:0007669"/>
    <property type="project" value="UniProtKB-EC"/>
</dbReference>
<dbReference type="InterPro" id="IPR003737">
    <property type="entry name" value="GlcNAc_PI_deacetylase-related"/>
</dbReference>
<dbReference type="GO" id="GO:0006506">
    <property type="term" value="P:GPI anchor biosynthetic process"/>
    <property type="evidence" value="ECO:0007669"/>
    <property type="project" value="UniProtKB-UniPathway"/>
</dbReference>
<dbReference type="GO" id="GO:0016020">
    <property type="term" value="C:membrane"/>
    <property type="evidence" value="ECO:0007669"/>
    <property type="project" value="GOC"/>
</dbReference>
<dbReference type="PANTHER" id="PTHR12993:SF11">
    <property type="entry name" value="N-ACETYLGLUCOSAMINYL-PHOSPHATIDYLINOSITOL DE-N-ACETYLASE"/>
    <property type="match status" value="1"/>
</dbReference>
<evidence type="ECO:0000313" key="4">
    <source>
        <dbReference type="EMBL" id="RKP18446.1"/>
    </source>
</evidence>
<protein>
    <recommendedName>
        <fullName evidence="2">N-acetylglucosaminylphosphatidylinositol deacetylase</fullName>
        <ecNumber evidence="2">3.5.1.89</ecNumber>
    </recommendedName>
</protein>
<dbReference type="EC" id="3.5.1.89" evidence="2"/>
<organism evidence="4 5">
    <name type="scientific">Rozella allomycis (strain CSF55)</name>
    <dbReference type="NCBI Taxonomy" id="988480"/>
    <lineage>
        <taxon>Eukaryota</taxon>
        <taxon>Fungi</taxon>
        <taxon>Fungi incertae sedis</taxon>
        <taxon>Cryptomycota</taxon>
        <taxon>Cryptomycota incertae sedis</taxon>
        <taxon>Rozella</taxon>
    </lineage>
</organism>
<dbReference type="InterPro" id="IPR024078">
    <property type="entry name" value="LmbE-like_dom_sf"/>
</dbReference>
<dbReference type="GO" id="GO:0005783">
    <property type="term" value="C:endoplasmic reticulum"/>
    <property type="evidence" value="ECO:0007669"/>
    <property type="project" value="TreeGrafter"/>
</dbReference>
<dbReference type="Proteomes" id="UP000281549">
    <property type="component" value="Unassembled WGS sequence"/>
</dbReference>
<dbReference type="EMBL" id="ML005456">
    <property type="protein sequence ID" value="RKP18446.1"/>
    <property type="molecule type" value="Genomic_DNA"/>
</dbReference>
<sequence>MWLIIFISIFVAVTVSWIFLLLQNGKEFKRLDEKVAVIVAHPDDECLFFAPTIVKLISAGKDVHIFCLSNGIIYIYLFYQGNYEGLGMRREQEFKRSCQALGIQDENIVLNMEDIFKDNPSLTWSPTLVGEHVKNLIEIRKIKSVISFDDYGVSGHLNHISVFHGLNQLKRSNWDLKIYKLHSVPLWRKYLGVFDVPLTFYSQKWKTVTFTLSPYEVYRKGFYAMKMHSSQLVWFRFLFLISSRYMITNTLTEIELR</sequence>
<keyword evidence="3" id="KW-0472">Membrane</keyword>
<dbReference type="SUPFAM" id="SSF102588">
    <property type="entry name" value="LmbE-like"/>
    <property type="match status" value="1"/>
</dbReference>
<proteinExistence type="inferred from homology"/>
<name>A0A4P9YG39_ROZAC</name>
<dbReference type="Pfam" id="PF02585">
    <property type="entry name" value="PIG-L"/>
    <property type="match status" value="1"/>
</dbReference>
<reference evidence="5" key="1">
    <citation type="journal article" date="2018" name="Nat. Microbiol.">
        <title>Leveraging single-cell genomics to expand the fungal tree of life.</title>
        <authorList>
            <person name="Ahrendt S.R."/>
            <person name="Quandt C.A."/>
            <person name="Ciobanu D."/>
            <person name="Clum A."/>
            <person name="Salamov A."/>
            <person name="Andreopoulos B."/>
            <person name="Cheng J.F."/>
            <person name="Woyke T."/>
            <person name="Pelin A."/>
            <person name="Henrissat B."/>
            <person name="Reynolds N.K."/>
            <person name="Benny G.L."/>
            <person name="Smith M.E."/>
            <person name="James T.Y."/>
            <person name="Grigoriev I.V."/>
        </authorList>
    </citation>
    <scope>NUCLEOTIDE SEQUENCE [LARGE SCALE GENOMIC DNA]</scope>
    <source>
        <strain evidence="5">CSF55</strain>
    </source>
</reference>
<dbReference type="UniPathway" id="UPA00196"/>
<dbReference type="AlphaFoldDB" id="A0A4P9YG39"/>
<evidence type="ECO:0000256" key="2">
    <source>
        <dbReference type="ARBA" id="ARBA00012176"/>
    </source>
</evidence>
<dbReference type="Gene3D" id="3.40.50.10320">
    <property type="entry name" value="LmbE-like"/>
    <property type="match status" value="1"/>
</dbReference>
<keyword evidence="3" id="KW-1133">Transmembrane helix</keyword>
<evidence type="ECO:0000256" key="3">
    <source>
        <dbReference type="SAM" id="Phobius"/>
    </source>
</evidence>
<keyword evidence="3" id="KW-0812">Transmembrane</keyword>
<comment type="similarity">
    <text evidence="1">Belongs to the PIGL family.</text>
</comment>
<evidence type="ECO:0000313" key="5">
    <source>
        <dbReference type="Proteomes" id="UP000281549"/>
    </source>
</evidence>
<feature type="transmembrane region" description="Helical" evidence="3">
    <location>
        <begin position="6"/>
        <end position="22"/>
    </location>
</feature>
<evidence type="ECO:0000256" key="1">
    <source>
        <dbReference type="ARBA" id="ARBA00006066"/>
    </source>
</evidence>
<dbReference type="PANTHER" id="PTHR12993">
    <property type="entry name" value="N-ACETYLGLUCOSAMINYL-PHOSPHATIDYLINOSITOL DE-N-ACETYLASE-RELATED"/>
    <property type="match status" value="1"/>
</dbReference>
<accession>A0A4P9YG39</accession>